<name>A0A5N0TQF6_9MICO</name>
<organism evidence="2 3">
    <name type="scientific">Microbacterium caowuchunii</name>
    <dbReference type="NCBI Taxonomy" id="2614638"/>
    <lineage>
        <taxon>Bacteria</taxon>
        <taxon>Bacillati</taxon>
        <taxon>Actinomycetota</taxon>
        <taxon>Actinomycetes</taxon>
        <taxon>Micrococcales</taxon>
        <taxon>Microbacteriaceae</taxon>
        <taxon>Microbacterium</taxon>
    </lineage>
</organism>
<dbReference type="PROSITE" id="PS51742">
    <property type="entry name" value="PPC"/>
    <property type="match status" value="1"/>
</dbReference>
<dbReference type="Pfam" id="PF03479">
    <property type="entry name" value="PCC"/>
    <property type="match status" value="1"/>
</dbReference>
<dbReference type="PANTHER" id="PTHR34988:SF1">
    <property type="entry name" value="DNA-BINDING PROTEIN"/>
    <property type="match status" value="1"/>
</dbReference>
<reference evidence="3" key="1">
    <citation type="submission" date="2019-09" db="EMBL/GenBank/DDBJ databases">
        <title>Mumia zhuanghuii sp. nov. isolated from the intestinal contents of plateau pika (Ochotona curzoniae) in the Qinghai-Tibet plateau of China.</title>
        <authorList>
            <person name="Tian Z."/>
        </authorList>
    </citation>
    <scope>NUCLEOTIDE SEQUENCE [LARGE SCALE GENOMIC DNA]</scope>
    <source>
        <strain evidence="3">L-033</strain>
    </source>
</reference>
<evidence type="ECO:0000313" key="2">
    <source>
        <dbReference type="EMBL" id="KAA9136146.1"/>
    </source>
</evidence>
<evidence type="ECO:0000259" key="1">
    <source>
        <dbReference type="PROSITE" id="PS51742"/>
    </source>
</evidence>
<dbReference type="Gene3D" id="3.30.1330.80">
    <property type="entry name" value="Hypothetical protein, similar to alpha- acetolactate decarboxylase, domain 2"/>
    <property type="match status" value="1"/>
</dbReference>
<dbReference type="SUPFAM" id="SSF117856">
    <property type="entry name" value="AF0104/ALDC/Ptd012-like"/>
    <property type="match status" value="1"/>
</dbReference>
<keyword evidence="3" id="KW-1185">Reference proteome</keyword>
<comment type="caution">
    <text evidence="2">The sequence shown here is derived from an EMBL/GenBank/DDBJ whole genome shotgun (WGS) entry which is preliminary data.</text>
</comment>
<dbReference type="EMBL" id="VYUY01000002">
    <property type="protein sequence ID" value="KAA9136146.1"/>
    <property type="molecule type" value="Genomic_DNA"/>
</dbReference>
<dbReference type="AlphaFoldDB" id="A0A5N0TQF6"/>
<dbReference type="RefSeq" id="WP_150891511.1">
    <property type="nucleotide sequence ID" value="NZ_VYUY01000002.1"/>
</dbReference>
<gene>
    <name evidence="2" type="ORF">F6B40_00370</name>
</gene>
<proteinExistence type="predicted"/>
<evidence type="ECO:0000313" key="3">
    <source>
        <dbReference type="Proteomes" id="UP000326838"/>
    </source>
</evidence>
<accession>A0A5N0TQF6</accession>
<dbReference type="CDD" id="cd11378">
    <property type="entry name" value="DUF296"/>
    <property type="match status" value="1"/>
</dbReference>
<sequence>MIWHRGEDAMQAAVATPGRTLVVVLEPGDEVLGSLAEACRRHGIDQAVITTFSGAFRSGRIIAADHAPADPELPMPDATAISYCEGVGSGTVTRADDGTHVVHVHVAFGAKDRSGASVAGHLLEAETHYVVEVALTEILDPPLGRIVHAGSSGIPILHLGEAAPSGAA</sequence>
<protein>
    <submittedName>
        <fullName evidence="2">DUF296 domain-containing protein</fullName>
    </submittedName>
</protein>
<feature type="domain" description="PPC" evidence="1">
    <location>
        <begin position="15"/>
        <end position="160"/>
    </location>
</feature>
<dbReference type="PANTHER" id="PTHR34988">
    <property type="entry name" value="PROTEIN, PUTATIVE-RELATED"/>
    <property type="match status" value="1"/>
</dbReference>
<dbReference type="InterPro" id="IPR005175">
    <property type="entry name" value="PPC_dom"/>
</dbReference>
<dbReference type="Proteomes" id="UP000326838">
    <property type="component" value="Unassembled WGS sequence"/>
</dbReference>